<comment type="caution">
    <text evidence="3">The sequence shown here is derived from an EMBL/GenBank/DDBJ whole genome shotgun (WGS) entry which is preliminary data.</text>
</comment>
<dbReference type="AlphaFoldDB" id="A0A7J9SMT6"/>
<feature type="region of interest" description="Disordered" evidence="1">
    <location>
        <begin position="95"/>
        <end position="127"/>
    </location>
</feature>
<protein>
    <recommendedName>
        <fullName evidence="2">DUF8080 domain-containing protein</fullName>
    </recommendedName>
</protein>
<proteinExistence type="predicted"/>
<dbReference type="Proteomes" id="UP000546257">
    <property type="component" value="Unassembled WGS sequence"/>
</dbReference>
<gene>
    <name evidence="3" type="ORF">H5V44_14395</name>
</gene>
<name>A0A7J9SMT6_9EURY</name>
<keyword evidence="4" id="KW-1185">Reference proteome</keyword>
<dbReference type="EMBL" id="JACKXD010000005">
    <property type="protein sequence ID" value="MBB6647459.1"/>
    <property type="molecule type" value="Genomic_DNA"/>
</dbReference>
<feature type="compositionally biased region" description="Low complexity" evidence="1">
    <location>
        <begin position="107"/>
        <end position="116"/>
    </location>
</feature>
<sequence>MSPDPPDAPTDATASRPVRADVTTNGAVGVVFVAVTLRNGTAADVRVRVENDLNGPVLPPRQAGVPAAGWDEDGFTGVVPADATVGIGYACPTADGGSAPRADPDSDAQPASDPISLDVLGPADDVDPSATDRVADAVRTLGRATPPADVVPATAASDADGRAAEYPCRCGGGADVPDVPAPIAEWLDAAERRVQRAERLTDATADEAAAVLEGCGGVDGVATLPADLERDLASLRAVGDRIEALAARAADTDPDPVVSSLVGRAAADRFESEACRTNGTAGPRSEGTR</sequence>
<reference evidence="3 4" key="1">
    <citation type="submission" date="2020-08" db="EMBL/GenBank/DDBJ databases">
        <authorList>
            <person name="Seo M.-J."/>
        </authorList>
    </citation>
    <scope>NUCLEOTIDE SEQUENCE [LARGE SCALE GENOMIC DNA]</scope>
    <source>
        <strain evidence="3 4">MBLA0160</strain>
    </source>
</reference>
<feature type="region of interest" description="Disordered" evidence="1">
    <location>
        <begin position="1"/>
        <end position="20"/>
    </location>
</feature>
<evidence type="ECO:0000256" key="1">
    <source>
        <dbReference type="SAM" id="MobiDB-lite"/>
    </source>
</evidence>
<evidence type="ECO:0000313" key="4">
    <source>
        <dbReference type="Proteomes" id="UP000546257"/>
    </source>
</evidence>
<dbReference type="Pfam" id="PF26296">
    <property type="entry name" value="DUF8080"/>
    <property type="match status" value="1"/>
</dbReference>
<organism evidence="3 4">
    <name type="scientific">Halobellus ruber</name>
    <dbReference type="NCBI Taxonomy" id="2761102"/>
    <lineage>
        <taxon>Archaea</taxon>
        <taxon>Methanobacteriati</taxon>
        <taxon>Methanobacteriota</taxon>
        <taxon>Stenosarchaea group</taxon>
        <taxon>Halobacteria</taxon>
        <taxon>Halobacteriales</taxon>
        <taxon>Haloferacaceae</taxon>
        <taxon>Halobellus</taxon>
    </lineage>
</organism>
<feature type="domain" description="DUF8080" evidence="2">
    <location>
        <begin position="180"/>
        <end position="253"/>
    </location>
</feature>
<dbReference type="Pfam" id="PF25256">
    <property type="entry name" value="DUF7857"/>
    <property type="match status" value="1"/>
</dbReference>
<evidence type="ECO:0000259" key="2">
    <source>
        <dbReference type="Pfam" id="PF26296"/>
    </source>
</evidence>
<dbReference type="InterPro" id="IPR057179">
    <property type="entry name" value="DUF7857"/>
</dbReference>
<dbReference type="RefSeq" id="WP_185193831.1">
    <property type="nucleotide sequence ID" value="NZ_JACKXD010000005.1"/>
</dbReference>
<evidence type="ECO:0000313" key="3">
    <source>
        <dbReference type="EMBL" id="MBB6647459.1"/>
    </source>
</evidence>
<accession>A0A7J9SMT6</accession>
<dbReference type="InterPro" id="IPR058393">
    <property type="entry name" value="DUF8080"/>
</dbReference>